<dbReference type="OrthoDB" id="2813636at2759"/>
<evidence type="ECO:0000313" key="3">
    <source>
        <dbReference type="Proteomes" id="UP000092993"/>
    </source>
</evidence>
<dbReference type="AlphaFoldDB" id="A0A1C7LT44"/>
<feature type="signal peptide" evidence="1">
    <location>
        <begin position="1"/>
        <end position="19"/>
    </location>
</feature>
<comment type="caution">
    <text evidence="2">The sequence shown here is derived from an EMBL/GenBank/DDBJ whole genome shotgun (WGS) entry which is preliminary data.</text>
</comment>
<dbReference type="Proteomes" id="UP000092993">
    <property type="component" value="Unassembled WGS sequence"/>
</dbReference>
<name>A0A1C7LT44_GRIFR</name>
<gene>
    <name evidence="2" type="ORF">A0H81_12613</name>
</gene>
<dbReference type="EMBL" id="LUGG01000024">
    <property type="protein sequence ID" value="OBZ67316.1"/>
    <property type="molecule type" value="Genomic_DNA"/>
</dbReference>
<keyword evidence="1" id="KW-0732">Signal</keyword>
<keyword evidence="3" id="KW-1185">Reference proteome</keyword>
<evidence type="ECO:0000313" key="2">
    <source>
        <dbReference type="EMBL" id="OBZ67316.1"/>
    </source>
</evidence>
<proteinExistence type="predicted"/>
<evidence type="ECO:0000256" key="1">
    <source>
        <dbReference type="SAM" id="SignalP"/>
    </source>
</evidence>
<reference evidence="2 3" key="1">
    <citation type="submission" date="2016-03" db="EMBL/GenBank/DDBJ databases">
        <title>Whole genome sequencing of Grifola frondosa 9006-11.</title>
        <authorList>
            <person name="Min B."/>
            <person name="Park H."/>
            <person name="Kim J.-G."/>
            <person name="Cho H."/>
            <person name="Oh Y.-L."/>
            <person name="Kong W.-S."/>
            <person name="Choi I.-G."/>
        </authorList>
    </citation>
    <scope>NUCLEOTIDE SEQUENCE [LARGE SCALE GENOMIC DNA]</scope>
    <source>
        <strain evidence="2 3">9006-11</strain>
    </source>
</reference>
<feature type="chain" id="PRO_5008888755" evidence="1">
    <location>
        <begin position="20"/>
        <end position="80"/>
    </location>
</feature>
<accession>A0A1C7LT44</accession>
<protein>
    <submittedName>
        <fullName evidence="2">Uncharacterized protein</fullName>
    </submittedName>
</protein>
<organism evidence="2 3">
    <name type="scientific">Grifola frondosa</name>
    <name type="common">Maitake</name>
    <name type="synonym">Polyporus frondosus</name>
    <dbReference type="NCBI Taxonomy" id="5627"/>
    <lineage>
        <taxon>Eukaryota</taxon>
        <taxon>Fungi</taxon>
        <taxon>Dikarya</taxon>
        <taxon>Basidiomycota</taxon>
        <taxon>Agaricomycotina</taxon>
        <taxon>Agaricomycetes</taxon>
        <taxon>Polyporales</taxon>
        <taxon>Grifolaceae</taxon>
        <taxon>Grifola</taxon>
    </lineage>
</organism>
<sequence>MQLLSLSTIIAAVALAASAASPPVSPADLVTSIQGSQDSTSATCLEYGTSCQPQYIGKGLPCCEGLTCVAIILGVGGWCW</sequence>